<organism evidence="12">
    <name type="scientific">Eremomyces bilateralis CBS 781.70</name>
    <dbReference type="NCBI Taxonomy" id="1392243"/>
    <lineage>
        <taxon>Eukaryota</taxon>
        <taxon>Fungi</taxon>
        <taxon>Dikarya</taxon>
        <taxon>Ascomycota</taxon>
        <taxon>Pezizomycotina</taxon>
        <taxon>Dothideomycetes</taxon>
        <taxon>Dothideomycetes incertae sedis</taxon>
        <taxon>Eremomycetales</taxon>
        <taxon>Eremomycetaceae</taxon>
        <taxon>Eremomyces</taxon>
    </lineage>
</organism>
<reference evidence="14" key="3">
    <citation type="submission" date="2025-04" db="UniProtKB">
        <authorList>
            <consortium name="RefSeq"/>
        </authorList>
    </citation>
    <scope>IDENTIFICATION</scope>
    <source>
        <strain evidence="14">CBS 781.70</strain>
    </source>
</reference>
<dbReference type="OrthoDB" id="2189463at2759"/>
<feature type="transmembrane region" description="Helical" evidence="11">
    <location>
        <begin position="251"/>
        <end position="272"/>
    </location>
</feature>
<comment type="similarity">
    <text evidence="2">Belongs to the CHS7 family.</text>
</comment>
<feature type="transmembrane region" description="Helical" evidence="11">
    <location>
        <begin position="184"/>
        <end position="210"/>
    </location>
</feature>
<sequence length="338" mass="37747">MGFGDFTTLCEKTGLPLCTLIGPPSKISTSAGIQATCYSRSIELANTVIFQGANDFMHILALIMTSIMIIHVRSKFTAVGRKEITTFFYFYMLLTVASLVLDSGVVPPGSEAYAYFSAVQNGLTSALCTCLLINGFVGFQLYEDGTTLSVWTLRAVSMIFFALSFFISLATFKEWSGMGPEKTIGLFIVLYLVNGIFLVIYALMQVLLVVNTLQDRWPLGDIAFGIFFFVIGQVILYVFSDKICDNVQHYLDGLFFATICNLLAVMMVYKYWDSITKEDLEFSVGTKMNNWEVKELLPEDERRTTIYQDGNNSEYSTSLYQQPVQRRSSGYGGGGFAY</sequence>
<dbReference type="GO" id="GO:0071555">
    <property type="term" value="P:cell wall organization"/>
    <property type="evidence" value="ECO:0007669"/>
    <property type="project" value="UniProtKB-KW"/>
</dbReference>
<evidence type="ECO:0000256" key="3">
    <source>
        <dbReference type="ARBA" id="ARBA00018354"/>
    </source>
</evidence>
<keyword evidence="7" id="KW-0653">Protein transport</keyword>
<reference evidence="12 14" key="1">
    <citation type="submission" date="2020-01" db="EMBL/GenBank/DDBJ databases">
        <authorList>
            <consortium name="DOE Joint Genome Institute"/>
            <person name="Haridas S."/>
            <person name="Albert R."/>
            <person name="Binder M."/>
            <person name="Bloem J."/>
            <person name="Labutti K."/>
            <person name="Salamov A."/>
            <person name="Andreopoulos B."/>
            <person name="Baker S.E."/>
            <person name="Barry K."/>
            <person name="Bills G."/>
            <person name="Bluhm B.H."/>
            <person name="Cannon C."/>
            <person name="Castanera R."/>
            <person name="Culley D.E."/>
            <person name="Daum C."/>
            <person name="Ezra D."/>
            <person name="Gonzalez J.B."/>
            <person name="Henrissat B."/>
            <person name="Kuo A."/>
            <person name="Liang C."/>
            <person name="Lipzen A."/>
            <person name="Lutzoni F."/>
            <person name="Magnuson J."/>
            <person name="Mondo S."/>
            <person name="Nolan M."/>
            <person name="Ohm R."/>
            <person name="Pangilinan J."/>
            <person name="Park H.-J."/>
            <person name="Ramirez L."/>
            <person name="Alfaro M."/>
            <person name="Sun H."/>
            <person name="Tritt A."/>
            <person name="Yoshinaga Y."/>
            <person name="Zwiers L.-H."/>
            <person name="Turgeon B.G."/>
            <person name="Goodwin S.B."/>
            <person name="Spatafora J.W."/>
            <person name="Crous P.W."/>
            <person name="Grigoriev I.V."/>
        </authorList>
    </citation>
    <scope>NUCLEOTIDE SEQUENCE</scope>
    <source>
        <strain evidence="12 14">CBS 781.70</strain>
    </source>
</reference>
<dbReference type="Proteomes" id="UP000504638">
    <property type="component" value="Unplaced"/>
</dbReference>
<evidence type="ECO:0000256" key="9">
    <source>
        <dbReference type="ARBA" id="ARBA00023136"/>
    </source>
</evidence>
<keyword evidence="8 11" id="KW-1133">Transmembrane helix</keyword>
<dbReference type="AlphaFoldDB" id="A0A6G1GAV5"/>
<evidence type="ECO:0000256" key="2">
    <source>
        <dbReference type="ARBA" id="ARBA00009274"/>
    </source>
</evidence>
<keyword evidence="9 11" id="KW-0472">Membrane</keyword>
<keyword evidence="4" id="KW-0813">Transport</keyword>
<comment type="subcellular location">
    <subcellularLocation>
        <location evidence="1">Endoplasmic reticulum membrane</location>
        <topology evidence="1">Multi-pass membrane protein</topology>
    </subcellularLocation>
</comment>
<feature type="transmembrane region" description="Helical" evidence="11">
    <location>
        <begin position="113"/>
        <end position="139"/>
    </location>
</feature>
<feature type="transmembrane region" description="Helical" evidence="11">
    <location>
        <begin position="222"/>
        <end position="239"/>
    </location>
</feature>
<dbReference type="GeneID" id="54416697"/>
<dbReference type="GO" id="GO:0051082">
    <property type="term" value="F:unfolded protein binding"/>
    <property type="evidence" value="ECO:0007669"/>
    <property type="project" value="TreeGrafter"/>
</dbReference>
<evidence type="ECO:0000256" key="10">
    <source>
        <dbReference type="ARBA" id="ARBA00023316"/>
    </source>
</evidence>
<evidence type="ECO:0000256" key="11">
    <source>
        <dbReference type="SAM" id="Phobius"/>
    </source>
</evidence>
<evidence type="ECO:0000256" key="8">
    <source>
        <dbReference type="ARBA" id="ARBA00022989"/>
    </source>
</evidence>
<dbReference type="PANTHER" id="PTHR35329:SF2">
    <property type="entry name" value="CHITIN SYNTHASE EXPORT CHAPERONE"/>
    <property type="match status" value="1"/>
</dbReference>
<evidence type="ECO:0000256" key="5">
    <source>
        <dbReference type="ARBA" id="ARBA00022692"/>
    </source>
</evidence>
<evidence type="ECO:0000256" key="7">
    <source>
        <dbReference type="ARBA" id="ARBA00022927"/>
    </source>
</evidence>
<keyword evidence="10" id="KW-0961">Cell wall biogenesis/degradation</keyword>
<dbReference type="InterPro" id="IPR022057">
    <property type="entry name" value="Chs7"/>
</dbReference>
<keyword evidence="13" id="KW-1185">Reference proteome</keyword>
<dbReference type="GO" id="GO:0015031">
    <property type="term" value="P:protein transport"/>
    <property type="evidence" value="ECO:0007669"/>
    <property type="project" value="UniProtKB-KW"/>
</dbReference>
<feature type="transmembrane region" description="Helical" evidence="11">
    <location>
        <begin position="56"/>
        <end position="72"/>
    </location>
</feature>
<accession>A0A6G1GAV5</accession>
<evidence type="ECO:0000313" key="14">
    <source>
        <dbReference type="RefSeq" id="XP_033536672.1"/>
    </source>
</evidence>
<dbReference type="PANTHER" id="PTHR35329">
    <property type="entry name" value="CHITIN SYNTHASE EXPORT CHAPERONE"/>
    <property type="match status" value="1"/>
</dbReference>
<evidence type="ECO:0000313" key="13">
    <source>
        <dbReference type="Proteomes" id="UP000504638"/>
    </source>
</evidence>
<keyword evidence="6" id="KW-0256">Endoplasmic reticulum</keyword>
<evidence type="ECO:0000256" key="1">
    <source>
        <dbReference type="ARBA" id="ARBA00004477"/>
    </source>
</evidence>
<dbReference type="Pfam" id="PF12271">
    <property type="entry name" value="Chs7"/>
    <property type="match status" value="1"/>
</dbReference>
<dbReference type="GO" id="GO:0005789">
    <property type="term" value="C:endoplasmic reticulum membrane"/>
    <property type="evidence" value="ECO:0007669"/>
    <property type="project" value="UniProtKB-SubCell"/>
</dbReference>
<keyword evidence="5 11" id="KW-0812">Transmembrane</keyword>
<feature type="transmembrane region" description="Helical" evidence="11">
    <location>
        <begin position="84"/>
        <end position="101"/>
    </location>
</feature>
<protein>
    <recommendedName>
        <fullName evidence="3">Chitin synthase export chaperone</fullName>
    </recommendedName>
</protein>
<reference evidence="14" key="2">
    <citation type="submission" date="2020-04" db="EMBL/GenBank/DDBJ databases">
        <authorList>
            <consortium name="NCBI Genome Project"/>
        </authorList>
    </citation>
    <scope>NUCLEOTIDE SEQUENCE</scope>
    <source>
        <strain evidence="14">CBS 781.70</strain>
    </source>
</reference>
<name>A0A6G1GAV5_9PEZI</name>
<gene>
    <name evidence="12 14" type="ORF">P152DRAFT_391994</name>
</gene>
<feature type="transmembrane region" description="Helical" evidence="11">
    <location>
        <begin position="151"/>
        <end position="172"/>
    </location>
</feature>
<evidence type="ECO:0000256" key="6">
    <source>
        <dbReference type="ARBA" id="ARBA00022824"/>
    </source>
</evidence>
<evidence type="ECO:0000313" key="12">
    <source>
        <dbReference type="EMBL" id="KAF1815041.1"/>
    </source>
</evidence>
<dbReference type="GO" id="GO:0006457">
    <property type="term" value="P:protein folding"/>
    <property type="evidence" value="ECO:0007669"/>
    <property type="project" value="TreeGrafter"/>
</dbReference>
<dbReference type="RefSeq" id="XP_033536672.1">
    <property type="nucleotide sequence ID" value="XM_033676127.1"/>
</dbReference>
<evidence type="ECO:0000256" key="4">
    <source>
        <dbReference type="ARBA" id="ARBA00022448"/>
    </source>
</evidence>
<dbReference type="EMBL" id="ML975152">
    <property type="protein sequence ID" value="KAF1815041.1"/>
    <property type="molecule type" value="Genomic_DNA"/>
</dbReference>
<proteinExistence type="inferred from homology"/>